<gene>
    <name evidence="3" type="ORF">ACD_49C00034G0005</name>
</gene>
<dbReference type="SUPFAM" id="SSF52980">
    <property type="entry name" value="Restriction endonuclease-like"/>
    <property type="match status" value="1"/>
</dbReference>
<organism evidence="3">
    <name type="scientific">uncultured bacterium</name>
    <name type="common">gcode 4</name>
    <dbReference type="NCBI Taxonomy" id="1234023"/>
    <lineage>
        <taxon>Bacteria</taxon>
        <taxon>environmental samples</taxon>
    </lineage>
</organism>
<comment type="caution">
    <text evidence="3">The sequence shown here is derived from an EMBL/GenBank/DDBJ whole genome shotgun (WGS) entry which is preliminary data.</text>
</comment>
<dbReference type="HAMAP" id="MF_00048">
    <property type="entry name" value="UPF0102"/>
    <property type="match status" value="1"/>
</dbReference>
<dbReference type="EMBL" id="AMFJ01021620">
    <property type="protein sequence ID" value="EKD66557.1"/>
    <property type="molecule type" value="Genomic_DNA"/>
</dbReference>
<evidence type="ECO:0000256" key="1">
    <source>
        <dbReference type="ARBA" id="ARBA00006738"/>
    </source>
</evidence>
<dbReference type="PANTHER" id="PTHR34039:SF1">
    <property type="entry name" value="UPF0102 PROTEIN YRAN"/>
    <property type="match status" value="1"/>
</dbReference>
<proteinExistence type="inferred from homology"/>
<evidence type="ECO:0000256" key="2">
    <source>
        <dbReference type="HAMAP-Rule" id="MF_00048"/>
    </source>
</evidence>
<evidence type="ECO:0000313" key="3">
    <source>
        <dbReference type="EMBL" id="EKD66557.1"/>
    </source>
</evidence>
<dbReference type="InterPro" id="IPR003509">
    <property type="entry name" value="UPF0102_YraN-like"/>
</dbReference>
<comment type="similarity">
    <text evidence="1 2">Belongs to the UPF0102 family.</text>
</comment>
<dbReference type="InterPro" id="IPR011335">
    <property type="entry name" value="Restrct_endonuc-II-like"/>
</dbReference>
<dbReference type="AlphaFoldDB" id="K2AXT7"/>
<name>K2AXT7_9BACT</name>
<dbReference type="InterPro" id="IPR011856">
    <property type="entry name" value="tRNA_endonuc-like_dom_sf"/>
</dbReference>
<accession>K2AXT7</accession>
<protein>
    <recommendedName>
        <fullName evidence="2">UPF0102 protein ACD_49C00034G0005</fullName>
    </recommendedName>
</protein>
<dbReference type="PANTHER" id="PTHR34039">
    <property type="entry name" value="UPF0102 PROTEIN YRAN"/>
    <property type="match status" value="1"/>
</dbReference>
<dbReference type="GO" id="GO:0003676">
    <property type="term" value="F:nucleic acid binding"/>
    <property type="evidence" value="ECO:0007669"/>
    <property type="project" value="InterPro"/>
</dbReference>
<dbReference type="Pfam" id="PF02021">
    <property type="entry name" value="UPF0102"/>
    <property type="match status" value="1"/>
</dbReference>
<reference evidence="3" key="1">
    <citation type="journal article" date="2012" name="Science">
        <title>Fermentation, hydrogen, and sulfur metabolism in multiple uncultivated bacterial phyla.</title>
        <authorList>
            <person name="Wrighton K.C."/>
            <person name="Thomas B.C."/>
            <person name="Sharon I."/>
            <person name="Miller C.S."/>
            <person name="Castelle C.J."/>
            <person name="VerBerkmoes N.C."/>
            <person name="Wilkins M.J."/>
            <person name="Hettich R.L."/>
            <person name="Lipton M.S."/>
            <person name="Williams K.H."/>
            <person name="Long P.E."/>
            <person name="Banfield J.F."/>
        </authorList>
    </citation>
    <scope>NUCLEOTIDE SEQUENCE [LARGE SCALE GENOMIC DNA]</scope>
</reference>
<dbReference type="Gene3D" id="3.40.1350.10">
    <property type="match status" value="1"/>
</dbReference>
<sequence length="135" mass="16219">MLSNKNDPSCHFERSEKSISNKKTWDRWELIAIYFLQKKWYKIIDSNYKISGGEVDIIANFNWKTIFIEVKYRKNLSHGIPEESLSKTKKKNILKVIKYYILKNKIKEEDIRFEFIAITEVNEKAKINHFKDVEL</sequence>